<dbReference type="PANTHER" id="PTHR12304">
    <property type="entry name" value="INOSINE-URIDINE PREFERRING NUCLEOSIDE HYDROLASE"/>
    <property type="match status" value="1"/>
</dbReference>
<dbReference type="PANTHER" id="PTHR12304:SF4">
    <property type="entry name" value="URIDINE NUCLEOSIDASE"/>
    <property type="match status" value="1"/>
</dbReference>
<dbReference type="InterPro" id="IPR023186">
    <property type="entry name" value="IUNH"/>
</dbReference>
<evidence type="ECO:0000256" key="3">
    <source>
        <dbReference type="ARBA" id="ARBA00023295"/>
    </source>
</evidence>
<evidence type="ECO:0000256" key="2">
    <source>
        <dbReference type="ARBA" id="ARBA00022801"/>
    </source>
</evidence>
<dbReference type="Gene3D" id="3.90.245.10">
    <property type="entry name" value="Ribonucleoside hydrolase-like"/>
    <property type="match status" value="1"/>
</dbReference>
<reference evidence="5 6" key="1">
    <citation type="submission" date="2024-05" db="EMBL/GenBank/DDBJ databases">
        <title>A draft genome resource for the thread blight pathogen Marasmius tenuissimus strain MS-2.</title>
        <authorList>
            <person name="Yulfo-Soto G.E."/>
            <person name="Baruah I.K."/>
            <person name="Amoako-Attah I."/>
            <person name="Bukari Y."/>
            <person name="Meinhardt L.W."/>
            <person name="Bailey B.A."/>
            <person name="Cohen S.P."/>
        </authorList>
    </citation>
    <scope>NUCLEOTIDE SEQUENCE [LARGE SCALE GENOMIC DNA]</scope>
    <source>
        <strain evidence="5 6">MS-2</strain>
    </source>
</reference>
<sequence length="348" mass="37262">MTLKNVWLDADPGHDDATAIMLAVHCENIHLLGISTTHGNTDSTCTAINAARCLLAFGAPTHLRVYPGASKPLIVPTRHDPEIHGPDGLGGVEGLPGAGDPAVLALIARDGEGSPIRALDGMSRHIKANWKGGLGSKTTIISSGPMTNLALFVSVYPELLEAIEEFVFMGGGVGLGNRSSVAEFNILCDPHATQIVLNANVPTVMIPLNVTHTAIVTKEIREKLLATNSKTTPLRHTLSTLINFFAESYKSTFGFVDGPPLHDALTVAYVANPQLFKAKRYRVDVELAPSHTIGETVVDIWDYQKASDDTWGPGGKNCIVTESLDVKELFKLLLECVSRCDAVSPLNK</sequence>
<dbReference type="InterPro" id="IPR036452">
    <property type="entry name" value="Ribo_hydro-like"/>
</dbReference>
<keyword evidence="2 5" id="KW-0378">Hydrolase</keyword>
<protein>
    <submittedName>
        <fullName evidence="5">Uridine nucleosidase 1</fullName>
        <ecNumber evidence="5">3.2.2.3</ecNumber>
    </submittedName>
</protein>
<gene>
    <name evidence="5" type="primary">URH1</name>
    <name evidence="5" type="ORF">AAF712_013347</name>
</gene>
<comment type="caution">
    <text evidence="5">The sequence shown here is derived from an EMBL/GenBank/DDBJ whole genome shotgun (WGS) entry which is preliminary data.</text>
</comment>
<evidence type="ECO:0000313" key="6">
    <source>
        <dbReference type="Proteomes" id="UP001437256"/>
    </source>
</evidence>
<organism evidence="5 6">
    <name type="scientific">Marasmius tenuissimus</name>
    <dbReference type="NCBI Taxonomy" id="585030"/>
    <lineage>
        <taxon>Eukaryota</taxon>
        <taxon>Fungi</taxon>
        <taxon>Dikarya</taxon>
        <taxon>Basidiomycota</taxon>
        <taxon>Agaricomycotina</taxon>
        <taxon>Agaricomycetes</taxon>
        <taxon>Agaricomycetidae</taxon>
        <taxon>Agaricales</taxon>
        <taxon>Marasmiineae</taxon>
        <taxon>Marasmiaceae</taxon>
        <taxon>Marasmius</taxon>
    </lineage>
</organism>
<keyword evidence="6" id="KW-1185">Reference proteome</keyword>
<dbReference type="Pfam" id="PF01156">
    <property type="entry name" value="IU_nuc_hydro"/>
    <property type="match status" value="1"/>
</dbReference>
<name>A0ABR2ZDV4_9AGAR</name>
<accession>A0ABR2ZDV4</accession>
<dbReference type="Proteomes" id="UP001437256">
    <property type="component" value="Unassembled WGS sequence"/>
</dbReference>
<proteinExistence type="inferred from homology"/>
<dbReference type="SUPFAM" id="SSF53590">
    <property type="entry name" value="Nucleoside hydrolase"/>
    <property type="match status" value="1"/>
</dbReference>
<keyword evidence="3 5" id="KW-0326">Glycosidase</keyword>
<evidence type="ECO:0000259" key="4">
    <source>
        <dbReference type="Pfam" id="PF01156"/>
    </source>
</evidence>
<feature type="domain" description="Inosine/uridine-preferring nucleoside hydrolase" evidence="4">
    <location>
        <begin position="6"/>
        <end position="330"/>
    </location>
</feature>
<dbReference type="GO" id="GO:0045437">
    <property type="term" value="F:uridine nucleosidase activity"/>
    <property type="evidence" value="ECO:0007669"/>
    <property type="project" value="UniProtKB-EC"/>
</dbReference>
<comment type="similarity">
    <text evidence="1">Belongs to the IUNH family.</text>
</comment>
<dbReference type="EC" id="3.2.2.3" evidence="5"/>
<evidence type="ECO:0000313" key="5">
    <source>
        <dbReference type="EMBL" id="KAL0059865.1"/>
    </source>
</evidence>
<dbReference type="EMBL" id="JBBXMP010000202">
    <property type="protein sequence ID" value="KAL0059865.1"/>
    <property type="molecule type" value="Genomic_DNA"/>
</dbReference>
<dbReference type="InterPro" id="IPR001910">
    <property type="entry name" value="Inosine/uridine_hydrolase_dom"/>
</dbReference>
<evidence type="ECO:0000256" key="1">
    <source>
        <dbReference type="ARBA" id="ARBA00009176"/>
    </source>
</evidence>